<sequence>MYTSAYQYISSWFLLVLLSNPMNVLLAIVVSFSTCLSSAHTMARPMSTHHLCHPARTYRRRSYKDTIYTHART</sequence>
<evidence type="ECO:0000256" key="1">
    <source>
        <dbReference type="SAM" id="Phobius"/>
    </source>
</evidence>
<accession>A0AAD6TSL4</accession>
<feature type="transmembrane region" description="Helical" evidence="1">
    <location>
        <begin position="12"/>
        <end position="36"/>
    </location>
</feature>
<dbReference type="Proteomes" id="UP001222325">
    <property type="component" value="Unassembled WGS sequence"/>
</dbReference>
<keyword evidence="3" id="KW-1185">Reference proteome</keyword>
<dbReference type="AlphaFoldDB" id="A0AAD6TSL4"/>
<keyword evidence="1" id="KW-0472">Membrane</keyword>
<evidence type="ECO:0000313" key="3">
    <source>
        <dbReference type="Proteomes" id="UP001222325"/>
    </source>
</evidence>
<keyword evidence="1" id="KW-1133">Transmembrane helix</keyword>
<proteinExistence type="predicted"/>
<gene>
    <name evidence="2" type="ORF">B0H15DRAFT_869979</name>
</gene>
<keyword evidence="1" id="KW-0812">Transmembrane</keyword>
<comment type="caution">
    <text evidence="2">The sequence shown here is derived from an EMBL/GenBank/DDBJ whole genome shotgun (WGS) entry which is preliminary data.</text>
</comment>
<evidence type="ECO:0000313" key="2">
    <source>
        <dbReference type="EMBL" id="KAJ7071817.1"/>
    </source>
</evidence>
<protein>
    <submittedName>
        <fullName evidence="2">Uncharacterized protein</fullName>
    </submittedName>
</protein>
<name>A0AAD6TSL4_9AGAR</name>
<dbReference type="EMBL" id="JARJCN010000123">
    <property type="protein sequence ID" value="KAJ7071817.1"/>
    <property type="molecule type" value="Genomic_DNA"/>
</dbReference>
<organism evidence="2 3">
    <name type="scientific">Mycena belliarum</name>
    <dbReference type="NCBI Taxonomy" id="1033014"/>
    <lineage>
        <taxon>Eukaryota</taxon>
        <taxon>Fungi</taxon>
        <taxon>Dikarya</taxon>
        <taxon>Basidiomycota</taxon>
        <taxon>Agaricomycotina</taxon>
        <taxon>Agaricomycetes</taxon>
        <taxon>Agaricomycetidae</taxon>
        <taxon>Agaricales</taxon>
        <taxon>Marasmiineae</taxon>
        <taxon>Mycenaceae</taxon>
        <taxon>Mycena</taxon>
    </lineage>
</organism>
<reference evidence="2" key="1">
    <citation type="submission" date="2023-03" db="EMBL/GenBank/DDBJ databases">
        <title>Massive genome expansion in bonnet fungi (Mycena s.s.) driven by repeated elements and novel gene families across ecological guilds.</title>
        <authorList>
            <consortium name="Lawrence Berkeley National Laboratory"/>
            <person name="Harder C.B."/>
            <person name="Miyauchi S."/>
            <person name="Viragh M."/>
            <person name="Kuo A."/>
            <person name="Thoen E."/>
            <person name="Andreopoulos B."/>
            <person name="Lu D."/>
            <person name="Skrede I."/>
            <person name="Drula E."/>
            <person name="Henrissat B."/>
            <person name="Morin E."/>
            <person name="Kohler A."/>
            <person name="Barry K."/>
            <person name="LaButti K."/>
            <person name="Morin E."/>
            <person name="Salamov A."/>
            <person name="Lipzen A."/>
            <person name="Mereny Z."/>
            <person name="Hegedus B."/>
            <person name="Baldrian P."/>
            <person name="Stursova M."/>
            <person name="Weitz H."/>
            <person name="Taylor A."/>
            <person name="Grigoriev I.V."/>
            <person name="Nagy L.G."/>
            <person name="Martin F."/>
            <person name="Kauserud H."/>
        </authorList>
    </citation>
    <scope>NUCLEOTIDE SEQUENCE</scope>
    <source>
        <strain evidence="2">CBHHK173m</strain>
    </source>
</reference>